<protein>
    <submittedName>
        <fullName evidence="4">GerA spore germination protein</fullName>
    </submittedName>
</protein>
<evidence type="ECO:0000256" key="1">
    <source>
        <dbReference type="ARBA" id="ARBA00005278"/>
    </source>
</evidence>
<dbReference type="PANTHER" id="PTHR22550">
    <property type="entry name" value="SPORE GERMINATION PROTEIN"/>
    <property type="match status" value="1"/>
</dbReference>
<keyword evidence="2 3" id="KW-0472">Membrane</keyword>
<dbReference type="Proteomes" id="UP000002368">
    <property type="component" value="Chromosome"/>
</dbReference>
<dbReference type="eggNOG" id="COG0697">
    <property type="taxonomic scope" value="Bacteria"/>
</dbReference>
<proteinExistence type="inferred from homology"/>
<dbReference type="InterPro" id="IPR050768">
    <property type="entry name" value="UPF0353/GerABKA_families"/>
</dbReference>
<evidence type="ECO:0000313" key="4">
    <source>
        <dbReference type="EMBL" id="ADG06627.1"/>
    </source>
</evidence>
<name>D5WQL8_KYRT2</name>
<dbReference type="AlphaFoldDB" id="D5WQL8"/>
<comment type="similarity">
    <text evidence="1">Belongs to the GerABKA family.</text>
</comment>
<dbReference type="STRING" id="562970.Btus_1931"/>
<sequence length="490" mass="54774">MRPINADLDRVVEEVNQTLGVGVSFDVLYRPIDFSGMRLAVYGLNGFFQSLFVFDIVKAVERVAQRLAENKVHGAKVKALGDAIYAELPFVQVDRTKDLEKALINIMSGPIAIFVDGQSEAILVDTRLYPARNPDDPAVERVVRGPRDGYTETLVTNVALTRRRLRDPGLRFELHQVGQRSKTDVCLVYINDIVNPDLLAAVRKKIQGIQVDGIPMAEQSIEEFLIDNKWNPYPMARYTERPDVVATHLLQGYMAIFVDTSPEVIILPTTFVDHVQHPEDYHQTPLSGTYMRWILLLSVILSVLLPPVWLALIQFAPSMPALHWVVPHKESSIPIWMQMIFAEVGMDILRRAVINTPMTLGNALGIVAGVIFGQTAVTVGLYSAEVMVFMAVTFVASFATSSPELAAANRLVRMMLLILTTLIGPWGCVVGILGWFALLGRSRSFGVPYFWPILPFHFYGFKQMLVREPLPDIKTRISAVHPVDPDKRTG</sequence>
<dbReference type="InterPro" id="IPR004995">
    <property type="entry name" value="Spore_Ger"/>
</dbReference>
<keyword evidence="3" id="KW-0812">Transmembrane</keyword>
<evidence type="ECO:0000256" key="2">
    <source>
        <dbReference type="ARBA" id="ARBA00023136"/>
    </source>
</evidence>
<dbReference type="PANTHER" id="PTHR22550:SF9">
    <property type="entry name" value="STAGE V SPORULATION PROTEIN AF"/>
    <property type="match status" value="1"/>
</dbReference>
<keyword evidence="5" id="KW-1185">Reference proteome</keyword>
<accession>D5WQL8</accession>
<feature type="transmembrane region" description="Helical" evidence="3">
    <location>
        <begin position="414"/>
        <end position="437"/>
    </location>
</feature>
<feature type="transmembrane region" description="Helical" evidence="3">
    <location>
        <begin position="388"/>
        <end position="407"/>
    </location>
</feature>
<dbReference type="PIRSF" id="PIRSF005690">
    <property type="entry name" value="GerBA"/>
    <property type="match status" value="1"/>
</dbReference>
<dbReference type="GO" id="GO:0009847">
    <property type="term" value="P:spore germination"/>
    <property type="evidence" value="ECO:0007669"/>
    <property type="project" value="InterPro"/>
</dbReference>
<dbReference type="Pfam" id="PF03323">
    <property type="entry name" value="GerA"/>
    <property type="match status" value="1"/>
</dbReference>
<evidence type="ECO:0000313" key="5">
    <source>
        <dbReference type="Proteomes" id="UP000002368"/>
    </source>
</evidence>
<dbReference type="KEGG" id="bts:Btus_1931"/>
<dbReference type="GO" id="GO:0016020">
    <property type="term" value="C:membrane"/>
    <property type="evidence" value="ECO:0007669"/>
    <property type="project" value="InterPro"/>
</dbReference>
<keyword evidence="3" id="KW-1133">Transmembrane helix</keyword>
<organism evidence="4 5">
    <name type="scientific">Kyrpidia tusciae (strain DSM 2912 / NBRC 15312 / T2)</name>
    <name type="common">Bacillus tusciae</name>
    <dbReference type="NCBI Taxonomy" id="562970"/>
    <lineage>
        <taxon>Bacteria</taxon>
        <taxon>Bacillati</taxon>
        <taxon>Bacillota</taxon>
        <taxon>Bacilli</taxon>
        <taxon>Bacillales</taxon>
        <taxon>Alicyclobacillaceae</taxon>
        <taxon>Kyrpidia</taxon>
    </lineage>
</organism>
<feature type="transmembrane region" description="Helical" evidence="3">
    <location>
        <begin position="361"/>
        <end position="382"/>
    </location>
</feature>
<gene>
    <name evidence="4" type="ordered locus">Btus_1931</name>
</gene>
<reference evidence="4 5" key="1">
    <citation type="journal article" date="2011" name="Stand. Genomic Sci.">
        <title>Complete genome sequence of the thermophilic, hydrogen-oxidizing Bacillus tusciae type strain (T2) and reclassification in the new genus, Kyrpidia gen. nov. as Kyrpidia tusciae comb. nov. and emendation of the family Alicyclobacillaceae da Costa and Rainey, 2010.</title>
        <authorList>
            <person name="Klenk H.P."/>
            <person name="Lapidus A."/>
            <person name="Chertkov O."/>
            <person name="Copeland A."/>
            <person name="Del Rio T.G."/>
            <person name="Nolan M."/>
            <person name="Lucas S."/>
            <person name="Chen F."/>
            <person name="Tice H."/>
            <person name="Cheng J.F."/>
            <person name="Han C."/>
            <person name="Bruce D."/>
            <person name="Goodwin L."/>
            <person name="Pitluck S."/>
            <person name="Pati A."/>
            <person name="Ivanova N."/>
            <person name="Mavromatis K."/>
            <person name="Daum C."/>
            <person name="Chen A."/>
            <person name="Palaniappan K."/>
            <person name="Chang Y.J."/>
            <person name="Land M."/>
            <person name="Hauser L."/>
            <person name="Jeffries C.D."/>
            <person name="Detter J.C."/>
            <person name="Rohde M."/>
            <person name="Abt B."/>
            <person name="Pukall R."/>
            <person name="Goker M."/>
            <person name="Bristow J."/>
            <person name="Markowitz V."/>
            <person name="Hugenholtz P."/>
            <person name="Eisen J.A."/>
        </authorList>
    </citation>
    <scope>NUCLEOTIDE SEQUENCE [LARGE SCALE GENOMIC DNA]</scope>
    <source>
        <strain evidence="4 5">DSM 2912</strain>
    </source>
</reference>
<dbReference type="HOGENOM" id="CLU_021639_3_1_9"/>
<feature type="transmembrane region" description="Helical" evidence="3">
    <location>
        <begin position="293"/>
        <end position="313"/>
    </location>
</feature>
<dbReference type="EMBL" id="CP002017">
    <property type="protein sequence ID" value="ADG06627.1"/>
    <property type="molecule type" value="Genomic_DNA"/>
</dbReference>
<evidence type="ECO:0000256" key="3">
    <source>
        <dbReference type="SAM" id="Phobius"/>
    </source>
</evidence>
<dbReference type="RefSeq" id="WP_013075913.1">
    <property type="nucleotide sequence ID" value="NC_014098.1"/>
</dbReference>
<dbReference type="OrthoDB" id="9772630at2"/>